<dbReference type="PANTHER" id="PTHR24148:SF64">
    <property type="entry name" value="HETEROKARYON INCOMPATIBILITY DOMAIN-CONTAINING PROTEIN"/>
    <property type="match status" value="1"/>
</dbReference>
<feature type="domain" description="Heterokaryon incompatibility" evidence="1">
    <location>
        <begin position="53"/>
        <end position="118"/>
    </location>
</feature>
<gene>
    <name evidence="2" type="ORF">PG996_010676</name>
</gene>
<proteinExistence type="predicted"/>
<evidence type="ECO:0000313" key="2">
    <source>
        <dbReference type="EMBL" id="KAK8060746.1"/>
    </source>
</evidence>
<dbReference type="Pfam" id="PF26639">
    <property type="entry name" value="Het-6_barrel"/>
    <property type="match status" value="1"/>
</dbReference>
<comment type="caution">
    <text evidence="2">The sequence shown here is derived from an EMBL/GenBank/DDBJ whole genome shotgun (WGS) entry which is preliminary data.</text>
</comment>
<sequence length="563" mass="64296">MSPENMIPRAYTGLKPGHIRLLYPDIRASGEDRWFLKVAQLLDNLGQPTPLEYDALSYTWGEDQVTSFAVNCNGQELRVHHNLNDALPFLARRDSQLPIWIDAVCINQFDDDEQKVQICHDVENIRRRFYCLERAYEIDITGKGHEIASWLSSDEAWSTFYDLVDNPWYRRLWVFQEVALAKRIRVLLGPHEVVWETLRYLVMHSKSKSFGRRPRQHKISDHVFQVRQERRETLASGNFTVRNLCNVLLSTAGTACREPADRVWALTGFINLEVPSSALIVDIKMPGLPSRCPDFHDVKGRTSLPGRISKWEILMGSRERTFHASRRESKPKTQQNMHDNQLVLCGQIFDQIEETYPHWGSTNFESDERMQGFHSWGGLLASAILNRAKRHEKPGPYNNTQKSSKLQVTTDDYWSTIRGGYATDGGVSPMSWEAFTCAKSQFENLTLLSESAFALSQIHNVHDIGQHSPELRRYVLAAFGISMVQHERRCFSTARGRLGFGPSNIAVGNSVCIFSFATTAHIIRRTPNLNSETYALVGEAYVHGMMHGEIESLDIEEQEIVLV</sequence>
<dbReference type="InterPro" id="IPR052895">
    <property type="entry name" value="HetReg/Transcr_Mod"/>
</dbReference>
<name>A0ABR1UPB5_9PEZI</name>
<evidence type="ECO:0000313" key="3">
    <source>
        <dbReference type="Proteomes" id="UP001446871"/>
    </source>
</evidence>
<accession>A0ABR1UPB5</accession>
<organism evidence="2 3">
    <name type="scientific">Apiospora saccharicola</name>
    <dbReference type="NCBI Taxonomy" id="335842"/>
    <lineage>
        <taxon>Eukaryota</taxon>
        <taxon>Fungi</taxon>
        <taxon>Dikarya</taxon>
        <taxon>Ascomycota</taxon>
        <taxon>Pezizomycotina</taxon>
        <taxon>Sordariomycetes</taxon>
        <taxon>Xylariomycetidae</taxon>
        <taxon>Amphisphaeriales</taxon>
        <taxon>Apiosporaceae</taxon>
        <taxon>Apiospora</taxon>
    </lineage>
</organism>
<evidence type="ECO:0000259" key="1">
    <source>
        <dbReference type="Pfam" id="PF06985"/>
    </source>
</evidence>
<keyword evidence="3" id="KW-1185">Reference proteome</keyword>
<dbReference type="InterPro" id="IPR010730">
    <property type="entry name" value="HET"/>
</dbReference>
<dbReference type="EMBL" id="JAQQWM010000006">
    <property type="protein sequence ID" value="KAK8060746.1"/>
    <property type="molecule type" value="Genomic_DNA"/>
</dbReference>
<protein>
    <recommendedName>
        <fullName evidence="1">Heterokaryon incompatibility domain-containing protein</fullName>
    </recommendedName>
</protein>
<dbReference type="PANTHER" id="PTHR24148">
    <property type="entry name" value="ANKYRIN REPEAT DOMAIN-CONTAINING PROTEIN 39 HOMOLOG-RELATED"/>
    <property type="match status" value="1"/>
</dbReference>
<reference evidence="2 3" key="1">
    <citation type="submission" date="2023-01" db="EMBL/GenBank/DDBJ databases">
        <title>Analysis of 21 Apiospora genomes using comparative genomics revels a genus with tremendous synthesis potential of carbohydrate active enzymes and secondary metabolites.</title>
        <authorList>
            <person name="Sorensen T."/>
        </authorList>
    </citation>
    <scope>NUCLEOTIDE SEQUENCE [LARGE SCALE GENOMIC DNA]</scope>
    <source>
        <strain evidence="2 3">CBS 83171</strain>
    </source>
</reference>
<dbReference type="Proteomes" id="UP001446871">
    <property type="component" value="Unassembled WGS sequence"/>
</dbReference>
<dbReference type="Pfam" id="PF06985">
    <property type="entry name" value="HET"/>
    <property type="match status" value="1"/>
</dbReference>